<evidence type="ECO:0000313" key="1">
    <source>
        <dbReference type="WBParaSite" id="ASIM_0000922201-mRNA-1"/>
    </source>
</evidence>
<dbReference type="WBParaSite" id="ASIM_0000922201-mRNA-1">
    <property type="protein sequence ID" value="ASIM_0000922201-mRNA-1"/>
    <property type="gene ID" value="ASIM_0000922201"/>
</dbReference>
<dbReference type="AlphaFoldDB" id="A0A0M3JNI2"/>
<organism evidence="1">
    <name type="scientific">Anisakis simplex</name>
    <name type="common">Herring worm</name>
    <dbReference type="NCBI Taxonomy" id="6269"/>
    <lineage>
        <taxon>Eukaryota</taxon>
        <taxon>Metazoa</taxon>
        <taxon>Ecdysozoa</taxon>
        <taxon>Nematoda</taxon>
        <taxon>Chromadorea</taxon>
        <taxon>Rhabditida</taxon>
        <taxon>Spirurina</taxon>
        <taxon>Ascaridomorpha</taxon>
        <taxon>Ascaridoidea</taxon>
        <taxon>Anisakidae</taxon>
        <taxon>Anisakis</taxon>
        <taxon>Anisakis simplex complex</taxon>
    </lineage>
</organism>
<sequence>LKFDDIALVSAHQAELASIMPRNDVQGIAASKRATVNCITERLGRPGSQTGVALARFL</sequence>
<name>A0A0M3JNI2_ANISI</name>
<reference evidence="1" key="1">
    <citation type="submission" date="2017-02" db="UniProtKB">
        <authorList>
            <consortium name="WormBaseParasite"/>
        </authorList>
    </citation>
    <scope>IDENTIFICATION</scope>
</reference>
<proteinExistence type="predicted"/>
<protein>
    <submittedName>
        <fullName evidence="1">Chorismate mutase</fullName>
    </submittedName>
</protein>
<accession>A0A0M3JNI2</accession>